<evidence type="ECO:0000313" key="1">
    <source>
        <dbReference type="EMBL" id="VDL59744.1"/>
    </source>
</evidence>
<proteinExistence type="predicted"/>
<dbReference type="OrthoDB" id="10422072at2759"/>
<evidence type="ECO:0000313" key="3">
    <source>
        <dbReference type="WBParaSite" id="HDID_0000742801-mRNA-1"/>
    </source>
</evidence>
<dbReference type="Proteomes" id="UP000274504">
    <property type="component" value="Unassembled WGS sequence"/>
</dbReference>
<reference evidence="3" key="1">
    <citation type="submission" date="2017-02" db="UniProtKB">
        <authorList>
            <consortium name="WormBaseParasite"/>
        </authorList>
    </citation>
    <scope>IDENTIFICATION</scope>
</reference>
<dbReference type="AlphaFoldDB" id="A0A0R3SQQ7"/>
<organism evidence="3">
    <name type="scientific">Hymenolepis diminuta</name>
    <name type="common">Rat tapeworm</name>
    <dbReference type="NCBI Taxonomy" id="6216"/>
    <lineage>
        <taxon>Eukaryota</taxon>
        <taxon>Metazoa</taxon>
        <taxon>Spiralia</taxon>
        <taxon>Lophotrochozoa</taxon>
        <taxon>Platyhelminthes</taxon>
        <taxon>Cestoda</taxon>
        <taxon>Eucestoda</taxon>
        <taxon>Cyclophyllidea</taxon>
        <taxon>Hymenolepididae</taxon>
        <taxon>Hymenolepis</taxon>
    </lineage>
</organism>
<gene>
    <name evidence="1" type="ORF">HDID_LOCUS7426</name>
</gene>
<protein>
    <submittedName>
        <fullName evidence="3">Ribosomal_L12_N domain-containing protein</fullName>
    </submittedName>
</protein>
<sequence>MHIIGDRRFHRTSSYTSFSDSSNMPSEAEIETALKAKAVNGKITVKDVLAALPGLGVATDKVETHLNEKKDANNHVDLGETITFIASL</sequence>
<evidence type="ECO:0000313" key="2">
    <source>
        <dbReference type="Proteomes" id="UP000274504"/>
    </source>
</evidence>
<accession>A0A0R3SQQ7</accession>
<dbReference type="EMBL" id="UYSG01010934">
    <property type="protein sequence ID" value="VDL59744.1"/>
    <property type="molecule type" value="Genomic_DNA"/>
</dbReference>
<name>A0A0R3SQQ7_HYMDI</name>
<reference evidence="1 2" key="2">
    <citation type="submission" date="2018-11" db="EMBL/GenBank/DDBJ databases">
        <authorList>
            <consortium name="Pathogen Informatics"/>
        </authorList>
    </citation>
    <scope>NUCLEOTIDE SEQUENCE [LARGE SCALE GENOMIC DNA]</scope>
</reference>
<dbReference type="WBParaSite" id="HDID_0000742801-mRNA-1">
    <property type="protein sequence ID" value="HDID_0000742801-mRNA-1"/>
    <property type="gene ID" value="HDID_0000742801"/>
</dbReference>